<dbReference type="SUPFAM" id="SSF55797">
    <property type="entry name" value="PR-1-like"/>
    <property type="match status" value="1"/>
</dbReference>
<organism evidence="5">
    <name type="scientific">Streptomyces sp. NBC_00003</name>
    <dbReference type="NCBI Taxonomy" id="2903608"/>
    <lineage>
        <taxon>Bacteria</taxon>
        <taxon>Bacillati</taxon>
        <taxon>Actinomycetota</taxon>
        <taxon>Actinomycetes</taxon>
        <taxon>Kitasatosporales</taxon>
        <taxon>Streptomycetaceae</taxon>
        <taxon>Streptomyces</taxon>
    </lineage>
</organism>
<dbReference type="NCBIfam" id="TIGR02937">
    <property type="entry name" value="sigma70-ECF"/>
    <property type="match status" value="1"/>
</dbReference>
<protein>
    <submittedName>
        <fullName evidence="5">Sigma-70 family RNA polymerase sigma factor</fullName>
    </submittedName>
</protein>
<gene>
    <name evidence="5" type="ORF">OG549_21150</name>
</gene>
<accession>A0AAU2V6B7</accession>
<evidence type="ECO:0000313" key="5">
    <source>
        <dbReference type="EMBL" id="WTW62958.1"/>
    </source>
</evidence>
<feature type="compositionally biased region" description="Low complexity" evidence="1">
    <location>
        <begin position="424"/>
        <end position="433"/>
    </location>
</feature>
<dbReference type="InterPro" id="IPR013325">
    <property type="entry name" value="RNA_pol_sigma_r2"/>
</dbReference>
<feature type="compositionally biased region" description="Polar residues" evidence="1">
    <location>
        <begin position="365"/>
        <end position="380"/>
    </location>
</feature>
<dbReference type="PANTHER" id="PTHR31157">
    <property type="entry name" value="SCP DOMAIN-CONTAINING PROTEIN"/>
    <property type="match status" value="1"/>
</dbReference>
<dbReference type="Gene3D" id="1.10.1740.10">
    <property type="match status" value="1"/>
</dbReference>
<dbReference type="CDD" id="cd05379">
    <property type="entry name" value="CAP_bacterial"/>
    <property type="match status" value="1"/>
</dbReference>
<dbReference type="AlphaFoldDB" id="A0AAU2V6B7"/>
<keyword evidence="2" id="KW-0812">Transmembrane</keyword>
<feature type="transmembrane region" description="Helical" evidence="2">
    <location>
        <begin position="329"/>
        <end position="349"/>
    </location>
</feature>
<dbReference type="GO" id="GO:0003700">
    <property type="term" value="F:DNA-binding transcription factor activity"/>
    <property type="evidence" value="ECO:0007669"/>
    <property type="project" value="InterPro"/>
</dbReference>
<dbReference type="InterPro" id="IPR007627">
    <property type="entry name" value="RNA_pol_sigma70_r2"/>
</dbReference>
<feature type="compositionally biased region" description="Pro residues" evidence="1">
    <location>
        <begin position="403"/>
        <end position="423"/>
    </location>
</feature>
<dbReference type="EMBL" id="CP108318">
    <property type="protein sequence ID" value="WTW62958.1"/>
    <property type="molecule type" value="Genomic_DNA"/>
</dbReference>
<proteinExistence type="predicted"/>
<dbReference type="InterPro" id="IPR014284">
    <property type="entry name" value="RNA_pol_sigma-70_dom"/>
</dbReference>
<name>A0AAU2V6B7_9ACTN</name>
<feature type="domain" description="SCP" evidence="3">
    <location>
        <begin position="446"/>
        <end position="560"/>
    </location>
</feature>
<evidence type="ECO:0000259" key="3">
    <source>
        <dbReference type="Pfam" id="PF00188"/>
    </source>
</evidence>
<feature type="transmembrane region" description="Helical" evidence="2">
    <location>
        <begin position="244"/>
        <end position="264"/>
    </location>
</feature>
<dbReference type="InterPro" id="IPR014044">
    <property type="entry name" value="CAP_dom"/>
</dbReference>
<dbReference type="PANTHER" id="PTHR31157:SF1">
    <property type="entry name" value="SCP DOMAIN-CONTAINING PROTEIN"/>
    <property type="match status" value="1"/>
</dbReference>
<evidence type="ECO:0000256" key="2">
    <source>
        <dbReference type="SAM" id="Phobius"/>
    </source>
</evidence>
<evidence type="ECO:0000256" key="1">
    <source>
        <dbReference type="SAM" id="MobiDB-lite"/>
    </source>
</evidence>
<feature type="compositionally biased region" description="Basic residues" evidence="1">
    <location>
        <begin position="304"/>
        <end position="313"/>
    </location>
</feature>
<dbReference type="Pfam" id="PF04542">
    <property type="entry name" value="Sigma70_r2"/>
    <property type="match status" value="1"/>
</dbReference>
<feature type="region of interest" description="Disordered" evidence="1">
    <location>
        <begin position="277"/>
        <end position="327"/>
    </location>
</feature>
<feature type="domain" description="RNA polymerase sigma-70 region 2" evidence="4">
    <location>
        <begin position="24"/>
        <end position="92"/>
    </location>
</feature>
<dbReference type="GO" id="GO:0006352">
    <property type="term" value="P:DNA-templated transcription initiation"/>
    <property type="evidence" value="ECO:0007669"/>
    <property type="project" value="InterPro"/>
</dbReference>
<keyword evidence="2" id="KW-0472">Membrane</keyword>
<feature type="compositionally biased region" description="Low complexity" evidence="1">
    <location>
        <begin position="385"/>
        <end position="402"/>
    </location>
</feature>
<sequence>MISEQEAAVVVAARAGDQVARDELIAGYLPLVYNIVGRALNGHADVDDVVQESLLRMLDGLGSLRDPEAFRSWLVAVTMNEIRRYWQGHRRTPAPVDGGLQDAYDIADPGADFVDLTIVQLGLSGQRKEVTEATRWLEPDDRALLSLWWLEAAGVLTRGEVASALGLTPEHAAVRIQRMKGQLETARVVVRALAGIERCGELSGFALSWDGVPSALWRKRIARHARTCAVCSGHWSGLIPAEGLLVGLALVPVAAASAGLLAALHAGAGPALQTAAHASTAPAASTQPIPQPVPQAPQAPRATHAAHKRRAPASRRDRRDQRARRRRRAAAVIAGVAAVAALGGAFRFFTDSGQDPSHTVADAPGTTTEAAANGMSTSTRPVPPSASASNSPAKPSSSASPSAKPPAPPAAKPSSHPAPPKPAPSTKRAAPSAESGQPAAAQDVLSIVNSERAKAGCSALTSNPKLYDAALKHSENMAAQNFFDHTDPSGAGPGERITAAGYKWSTYGENIARGQADAAAVMDTWMHSPGHRANILNCAFKEIGIGVHNGSGGPWWTQDFGAQG</sequence>
<feature type="compositionally biased region" description="Low complexity" evidence="1">
    <location>
        <begin position="277"/>
        <end position="288"/>
    </location>
</feature>
<dbReference type="Gene3D" id="3.40.33.10">
    <property type="entry name" value="CAP"/>
    <property type="match status" value="1"/>
</dbReference>
<feature type="region of interest" description="Disordered" evidence="1">
    <location>
        <begin position="351"/>
        <end position="441"/>
    </location>
</feature>
<dbReference type="Pfam" id="PF00188">
    <property type="entry name" value="CAP"/>
    <property type="match status" value="1"/>
</dbReference>
<dbReference type="SUPFAM" id="SSF88946">
    <property type="entry name" value="Sigma2 domain of RNA polymerase sigma factors"/>
    <property type="match status" value="1"/>
</dbReference>
<reference evidence="5" key="1">
    <citation type="submission" date="2022-10" db="EMBL/GenBank/DDBJ databases">
        <title>The complete genomes of actinobacterial strains from the NBC collection.</title>
        <authorList>
            <person name="Joergensen T.S."/>
            <person name="Alvarez Arevalo M."/>
            <person name="Sterndorff E.B."/>
            <person name="Faurdal D."/>
            <person name="Vuksanovic O."/>
            <person name="Mourched A.-S."/>
            <person name="Charusanti P."/>
            <person name="Shaw S."/>
            <person name="Blin K."/>
            <person name="Weber T."/>
        </authorList>
    </citation>
    <scope>NUCLEOTIDE SEQUENCE</scope>
    <source>
        <strain evidence="5">NBC_00003</strain>
    </source>
</reference>
<keyword evidence="2" id="KW-1133">Transmembrane helix</keyword>
<dbReference type="InterPro" id="IPR035940">
    <property type="entry name" value="CAP_sf"/>
</dbReference>
<evidence type="ECO:0000259" key="4">
    <source>
        <dbReference type="Pfam" id="PF04542"/>
    </source>
</evidence>